<dbReference type="PANTHER" id="PTHR30203">
    <property type="entry name" value="OUTER MEMBRANE CATION EFFLUX PROTEIN"/>
    <property type="match status" value="1"/>
</dbReference>
<evidence type="ECO:0000256" key="2">
    <source>
        <dbReference type="RuleBase" id="RU362097"/>
    </source>
</evidence>
<evidence type="ECO:0000256" key="3">
    <source>
        <dbReference type="SAM" id="Coils"/>
    </source>
</evidence>
<keyword evidence="2" id="KW-0472">Membrane</keyword>
<dbReference type="RefSeq" id="WP_089123785.1">
    <property type="nucleotide sequence ID" value="NZ_BSPV01000003.1"/>
</dbReference>
<feature type="signal peptide" evidence="2">
    <location>
        <begin position="1"/>
        <end position="25"/>
    </location>
</feature>
<keyword evidence="5" id="KW-1185">Reference proteome</keyword>
<keyword evidence="2" id="KW-0449">Lipoprotein</keyword>
<dbReference type="Gene3D" id="1.20.1600.10">
    <property type="entry name" value="Outer membrane efflux proteins (OEP)"/>
    <property type="match status" value="1"/>
</dbReference>
<comment type="similarity">
    <text evidence="1 2">Belongs to the outer membrane factor (OMF) (TC 1.B.17) family.</text>
</comment>
<keyword evidence="2" id="KW-0732">Signal</keyword>
<evidence type="ECO:0000313" key="4">
    <source>
        <dbReference type="EMBL" id="GLT13355.1"/>
    </source>
</evidence>
<comment type="caution">
    <text evidence="4">The sequence shown here is derived from an EMBL/GenBank/DDBJ whole genome shotgun (WGS) entry which is preliminary data.</text>
</comment>
<proteinExistence type="inferred from homology"/>
<sequence length="469" mass="52073">MMMNRKIISLMLSAMVLSGCGTLTRTDYQAPPVQVPEAWQQKHLAQDVKVDPWWYAFNDPILNQFIDQALITNNDLTLATFTVKKARLQMGLADDDLYPQLSSTTSAGVSKPLDGGDSTDSYSTNLSVSYELDLWGKISADTDQAKWAAMASLEDRESTAQSLVATTASLYWQIGYLKQRIALSETDVADAQKTLDLITRQYQLGAVTKLDVLEAKRSLASLQAQQSQFNQQLVEANNAFAILFNQPPLDMTKTVKQLPDITLPEVSSGVPADLLIRRPDVKAAIYEIKSSLASKDSADLEYLPTLTLTGALGGSSQELKELLSNPIGSLGADLTLPFLQWNDMQNNQDIADVDYQSSIVSYRQVLYSAFQDVENALSAREQLSYQQDRLQEQYDAAEQAERIYISRYKYGSITIMDLLDSQENTRDAKASLLENRYNQFVAQVALYQALGGQDVAPNIDAYQNDDSDI</sequence>
<dbReference type="Pfam" id="PF02321">
    <property type="entry name" value="OEP"/>
    <property type="match status" value="2"/>
</dbReference>
<dbReference type="InterPro" id="IPR003423">
    <property type="entry name" value="OMP_efflux"/>
</dbReference>
<comment type="subcellular location">
    <subcellularLocation>
        <location evidence="2">Cell outer membrane</location>
        <topology evidence="2">Lipid-anchor</topology>
    </subcellularLocation>
</comment>
<evidence type="ECO:0000256" key="1">
    <source>
        <dbReference type="ARBA" id="ARBA00007613"/>
    </source>
</evidence>
<dbReference type="Gene3D" id="2.20.200.10">
    <property type="entry name" value="Outer membrane efflux proteins (OEP)"/>
    <property type="match status" value="1"/>
</dbReference>
<keyword evidence="2" id="KW-0812">Transmembrane</keyword>
<organism evidence="4 5">
    <name type="scientific">Vibrio algivorus</name>
    <dbReference type="NCBI Taxonomy" id="1667024"/>
    <lineage>
        <taxon>Bacteria</taxon>
        <taxon>Pseudomonadati</taxon>
        <taxon>Pseudomonadota</taxon>
        <taxon>Gammaproteobacteria</taxon>
        <taxon>Vibrionales</taxon>
        <taxon>Vibrionaceae</taxon>
        <taxon>Vibrio</taxon>
    </lineage>
</organism>
<protein>
    <submittedName>
        <fullName evidence="4">RND transporter</fullName>
    </submittedName>
</protein>
<dbReference type="NCBIfam" id="TIGR01845">
    <property type="entry name" value="outer_NodT"/>
    <property type="match status" value="1"/>
</dbReference>
<keyword evidence="2" id="KW-0564">Palmitate</keyword>
<name>A0ABQ6EKD8_9VIBR</name>
<keyword evidence="3" id="KW-0175">Coiled coil</keyword>
<dbReference type="SUPFAM" id="SSF56954">
    <property type="entry name" value="Outer membrane efflux proteins (OEP)"/>
    <property type="match status" value="1"/>
</dbReference>
<gene>
    <name evidence="4" type="ORF">GCM10007931_03290</name>
</gene>
<dbReference type="Proteomes" id="UP001157156">
    <property type="component" value="Unassembled WGS sequence"/>
</dbReference>
<dbReference type="InterPro" id="IPR010131">
    <property type="entry name" value="MdtP/NodT-like"/>
</dbReference>
<evidence type="ECO:0000313" key="5">
    <source>
        <dbReference type="Proteomes" id="UP001157156"/>
    </source>
</evidence>
<reference evidence="5" key="1">
    <citation type="journal article" date="2019" name="Int. J. Syst. Evol. Microbiol.">
        <title>The Global Catalogue of Microorganisms (GCM) 10K type strain sequencing project: providing services to taxonomists for standard genome sequencing and annotation.</title>
        <authorList>
            <consortium name="The Broad Institute Genomics Platform"/>
            <consortium name="The Broad Institute Genome Sequencing Center for Infectious Disease"/>
            <person name="Wu L."/>
            <person name="Ma J."/>
        </authorList>
    </citation>
    <scope>NUCLEOTIDE SEQUENCE [LARGE SCALE GENOMIC DNA]</scope>
    <source>
        <strain evidence="5">NBRC 111146</strain>
    </source>
</reference>
<feature type="coiled-coil region" evidence="3">
    <location>
        <begin position="373"/>
        <end position="400"/>
    </location>
</feature>
<keyword evidence="2" id="KW-1134">Transmembrane beta strand</keyword>
<dbReference type="PANTHER" id="PTHR30203:SF32">
    <property type="entry name" value="CATION EFFLUX SYSTEM PROTEIN CUSC"/>
    <property type="match status" value="1"/>
</dbReference>
<dbReference type="EMBL" id="BSPV01000003">
    <property type="protein sequence ID" value="GLT13355.1"/>
    <property type="molecule type" value="Genomic_DNA"/>
</dbReference>
<feature type="chain" id="PRO_5044986858" evidence="2">
    <location>
        <begin position="26"/>
        <end position="469"/>
    </location>
</feature>
<accession>A0ABQ6EKD8</accession>
<dbReference type="PROSITE" id="PS51257">
    <property type="entry name" value="PROKAR_LIPOPROTEIN"/>
    <property type="match status" value="1"/>
</dbReference>